<keyword evidence="2" id="KW-1185">Reference proteome</keyword>
<protein>
    <submittedName>
        <fullName evidence="1">Uncharacterized protein</fullName>
    </submittedName>
</protein>
<evidence type="ECO:0000313" key="2">
    <source>
        <dbReference type="Proteomes" id="UP000295468"/>
    </source>
</evidence>
<dbReference type="InterPro" id="IPR046290">
    <property type="entry name" value="DUF6327"/>
</dbReference>
<comment type="caution">
    <text evidence="1">The sequence shown here is derived from an EMBL/GenBank/DDBJ whole genome shotgun (WGS) entry which is preliminary data.</text>
</comment>
<name>A0A4R6TNY5_9FLAO</name>
<sequence length="82" mass="9610">MRRSYSSLVEIDEDLRILRLKREIHVENIKFNLNRTRSNFLPALRSDAMKVLKTMALTYAIKRIATKLRSSSTDSQENRLEG</sequence>
<dbReference type="OrthoDB" id="1149272at2"/>
<organism evidence="1 2">
    <name type="scientific">Zeaxanthinibacter enoshimensis</name>
    <dbReference type="NCBI Taxonomy" id="392009"/>
    <lineage>
        <taxon>Bacteria</taxon>
        <taxon>Pseudomonadati</taxon>
        <taxon>Bacteroidota</taxon>
        <taxon>Flavobacteriia</taxon>
        <taxon>Flavobacteriales</taxon>
        <taxon>Flavobacteriaceae</taxon>
        <taxon>Zeaxanthinibacter</taxon>
    </lineage>
</organism>
<reference evidence="1 2" key="1">
    <citation type="submission" date="2019-03" db="EMBL/GenBank/DDBJ databases">
        <title>Genomic Encyclopedia of Archaeal and Bacterial Type Strains, Phase II (KMG-II): from individual species to whole genera.</title>
        <authorList>
            <person name="Goeker M."/>
        </authorList>
    </citation>
    <scope>NUCLEOTIDE SEQUENCE [LARGE SCALE GENOMIC DNA]</scope>
    <source>
        <strain evidence="1 2">DSM 18435</strain>
    </source>
</reference>
<dbReference type="AlphaFoldDB" id="A0A4R6TNY5"/>
<proteinExistence type="predicted"/>
<dbReference type="Pfam" id="PF19852">
    <property type="entry name" value="DUF6327"/>
    <property type="match status" value="1"/>
</dbReference>
<accession>A0A4R6TNY5</accession>
<dbReference type="Proteomes" id="UP000295468">
    <property type="component" value="Unassembled WGS sequence"/>
</dbReference>
<dbReference type="RefSeq" id="WP_133643917.1">
    <property type="nucleotide sequence ID" value="NZ_SNYI01000002.1"/>
</dbReference>
<gene>
    <name evidence="1" type="ORF">CLV82_1762</name>
</gene>
<evidence type="ECO:0000313" key="1">
    <source>
        <dbReference type="EMBL" id="TDQ31061.1"/>
    </source>
</evidence>
<dbReference type="EMBL" id="SNYI01000002">
    <property type="protein sequence ID" value="TDQ31061.1"/>
    <property type="molecule type" value="Genomic_DNA"/>
</dbReference>